<comment type="caution">
    <text evidence="2">The sequence shown here is derived from an EMBL/GenBank/DDBJ whole genome shotgun (WGS) entry which is preliminary data.</text>
</comment>
<feature type="region of interest" description="Disordered" evidence="1">
    <location>
        <begin position="1"/>
        <end position="85"/>
    </location>
</feature>
<dbReference type="RefSeq" id="WP_134763910.1">
    <property type="nucleotide sequence ID" value="NZ_SOZD01000008.1"/>
</dbReference>
<name>A0A4Y8RAR7_9HYPH</name>
<evidence type="ECO:0000256" key="1">
    <source>
        <dbReference type="SAM" id="MobiDB-lite"/>
    </source>
</evidence>
<gene>
    <name evidence="2" type="ORF">E3C22_21355</name>
</gene>
<dbReference type="AlphaFoldDB" id="A0A4Y8RAR7"/>
<sequence length="85" mass="9180">MLASDGHEAIVEEREPGRSPGRDKRLRYGEKRQAAAEKQGAEKSAEGSVQGDEVQARRKSGVEACHDAKAVTDGEERGFPDVEDG</sequence>
<reference evidence="2 3" key="1">
    <citation type="submission" date="2019-03" db="EMBL/GenBank/DDBJ databases">
        <title>Jiella endophytica sp. nov., a novel endophytic bacterium isolated from root of Ficus microcarpa Linn. f.</title>
        <authorList>
            <person name="Tuo L."/>
        </authorList>
    </citation>
    <scope>NUCLEOTIDE SEQUENCE [LARGE SCALE GENOMIC DNA]</scope>
    <source>
        <strain evidence="2 3">CBS5Q-3</strain>
    </source>
</reference>
<feature type="compositionally biased region" description="Basic and acidic residues" evidence="1">
    <location>
        <begin position="1"/>
        <end position="45"/>
    </location>
</feature>
<evidence type="ECO:0000313" key="3">
    <source>
        <dbReference type="Proteomes" id="UP000298179"/>
    </source>
</evidence>
<proteinExistence type="predicted"/>
<keyword evidence="3" id="KW-1185">Reference proteome</keyword>
<organism evidence="2 3">
    <name type="scientific">Jiella endophytica</name>
    <dbReference type="NCBI Taxonomy" id="2558362"/>
    <lineage>
        <taxon>Bacteria</taxon>
        <taxon>Pseudomonadati</taxon>
        <taxon>Pseudomonadota</taxon>
        <taxon>Alphaproteobacteria</taxon>
        <taxon>Hyphomicrobiales</taxon>
        <taxon>Aurantimonadaceae</taxon>
        <taxon>Jiella</taxon>
    </lineage>
</organism>
<accession>A0A4Y8RAR7</accession>
<feature type="compositionally biased region" description="Basic and acidic residues" evidence="1">
    <location>
        <begin position="54"/>
        <end position="85"/>
    </location>
</feature>
<dbReference type="Proteomes" id="UP000298179">
    <property type="component" value="Unassembled WGS sequence"/>
</dbReference>
<evidence type="ECO:0000313" key="2">
    <source>
        <dbReference type="EMBL" id="TFF18770.1"/>
    </source>
</evidence>
<dbReference type="EMBL" id="SOZD01000008">
    <property type="protein sequence ID" value="TFF18770.1"/>
    <property type="molecule type" value="Genomic_DNA"/>
</dbReference>
<protein>
    <submittedName>
        <fullName evidence="2">Uncharacterized protein</fullName>
    </submittedName>
</protein>